<evidence type="ECO:0000256" key="1">
    <source>
        <dbReference type="ARBA" id="ARBA00022553"/>
    </source>
</evidence>
<evidence type="ECO:0000313" key="7">
    <source>
        <dbReference type="Proteomes" id="UP000631694"/>
    </source>
</evidence>
<evidence type="ECO:0000256" key="2">
    <source>
        <dbReference type="ARBA" id="ARBA00023015"/>
    </source>
</evidence>
<dbReference type="InterPro" id="IPR011006">
    <property type="entry name" value="CheY-like_superfamily"/>
</dbReference>
<feature type="modified residue" description="4-aspartylphosphate" evidence="4">
    <location>
        <position position="63"/>
    </location>
</feature>
<dbReference type="InterPro" id="IPR001789">
    <property type="entry name" value="Sig_transdc_resp-reg_receiver"/>
</dbReference>
<keyword evidence="2" id="KW-0805">Transcription regulation</keyword>
<accession>A0A931I537</accession>
<proteinExistence type="predicted"/>
<gene>
    <name evidence="6" type="ORF">I5731_14260</name>
</gene>
<keyword evidence="1 4" id="KW-0597">Phosphoprotein</keyword>
<evidence type="ECO:0000259" key="5">
    <source>
        <dbReference type="PROSITE" id="PS50110"/>
    </source>
</evidence>
<evidence type="ECO:0000256" key="4">
    <source>
        <dbReference type="PROSITE-ProRule" id="PRU00169"/>
    </source>
</evidence>
<name>A0A931I537_9HYPH</name>
<sequence length="186" mass="20710">MISSTYLDMSQLSVAIVENNPFFRRILRSLLSGFGVRTIHEAAGTEDGWKLLEEHRPDVLIVDWNLGGEDGTALLEKVRRCSDTELAATRFIFVSAHSDRRHVLLGAKLGANDFIVKPLSARVLYERIRRLILSQSAYVRRNGRLEIVERPPARSAHPEPAPGAGAAALPSEVIVLDEMMRSIVQI</sequence>
<dbReference type="PANTHER" id="PTHR44591">
    <property type="entry name" value="STRESS RESPONSE REGULATOR PROTEIN 1"/>
    <property type="match status" value="1"/>
</dbReference>
<dbReference type="Proteomes" id="UP000631694">
    <property type="component" value="Unassembled WGS sequence"/>
</dbReference>
<dbReference type="PROSITE" id="PS50110">
    <property type="entry name" value="RESPONSE_REGULATORY"/>
    <property type="match status" value="1"/>
</dbReference>
<comment type="caution">
    <text evidence="6">The sequence shown here is derived from an EMBL/GenBank/DDBJ whole genome shotgun (WGS) entry which is preliminary data.</text>
</comment>
<reference evidence="6" key="1">
    <citation type="submission" date="2020-12" db="EMBL/GenBank/DDBJ databases">
        <title>Methylobrevis albus sp. nov., isolated from fresh water lack sediment.</title>
        <authorList>
            <person name="Zou Q."/>
        </authorList>
    </citation>
    <scope>NUCLEOTIDE SEQUENCE</scope>
    <source>
        <strain evidence="6">L22</strain>
    </source>
</reference>
<keyword evidence="7" id="KW-1185">Reference proteome</keyword>
<dbReference type="Pfam" id="PF00072">
    <property type="entry name" value="Response_reg"/>
    <property type="match status" value="1"/>
</dbReference>
<dbReference type="SMART" id="SM00448">
    <property type="entry name" value="REC"/>
    <property type="match status" value="1"/>
</dbReference>
<evidence type="ECO:0000256" key="3">
    <source>
        <dbReference type="ARBA" id="ARBA00023163"/>
    </source>
</evidence>
<keyword evidence="3" id="KW-0804">Transcription</keyword>
<dbReference type="GO" id="GO:0000160">
    <property type="term" value="P:phosphorelay signal transduction system"/>
    <property type="evidence" value="ECO:0007669"/>
    <property type="project" value="InterPro"/>
</dbReference>
<dbReference type="RefSeq" id="WP_197312073.1">
    <property type="nucleotide sequence ID" value="NZ_JADZLT010000052.1"/>
</dbReference>
<dbReference type="Gene3D" id="3.40.50.2300">
    <property type="match status" value="1"/>
</dbReference>
<protein>
    <submittedName>
        <fullName evidence="6">Response regulator</fullName>
    </submittedName>
</protein>
<dbReference type="PANTHER" id="PTHR44591:SF3">
    <property type="entry name" value="RESPONSE REGULATORY DOMAIN-CONTAINING PROTEIN"/>
    <property type="match status" value="1"/>
</dbReference>
<feature type="domain" description="Response regulatory" evidence="5">
    <location>
        <begin position="13"/>
        <end position="132"/>
    </location>
</feature>
<organism evidence="6 7">
    <name type="scientific">Methylobrevis albus</name>
    <dbReference type="NCBI Taxonomy" id="2793297"/>
    <lineage>
        <taxon>Bacteria</taxon>
        <taxon>Pseudomonadati</taxon>
        <taxon>Pseudomonadota</taxon>
        <taxon>Alphaproteobacteria</taxon>
        <taxon>Hyphomicrobiales</taxon>
        <taxon>Pleomorphomonadaceae</taxon>
        <taxon>Methylobrevis</taxon>
    </lineage>
</organism>
<evidence type="ECO:0000313" key="6">
    <source>
        <dbReference type="EMBL" id="MBH0238993.1"/>
    </source>
</evidence>
<dbReference type="SUPFAM" id="SSF52172">
    <property type="entry name" value="CheY-like"/>
    <property type="match status" value="1"/>
</dbReference>
<dbReference type="AlphaFoldDB" id="A0A931I537"/>
<dbReference type="InterPro" id="IPR050595">
    <property type="entry name" value="Bact_response_regulator"/>
</dbReference>
<dbReference type="EMBL" id="JADZLT010000052">
    <property type="protein sequence ID" value="MBH0238993.1"/>
    <property type="molecule type" value="Genomic_DNA"/>
</dbReference>